<sequence>MVLSLREEGTSLFDEAASTAEEPLADSFDASLAKMHTLIVLGGVRDVMPEEHVSLQEICDTLRVPIHAVSLGVSSELTSKCIKTFEVLAGDLGLWADALAPVVGGCPPKLRSSPAPDSAAAEAQTAPLHVVVALNEALATFMLRPAAAMLMADVFMGSHHNYVKTRTLSLIGQDGSAVSLRIRKGRVPLTEMEALEYFVEEGGKRLCRQGIKDLLLEDQRRLGRDDLSQLLLLHADGAAPLLRWPLGGGPDQRPVAVIFAPQRLAADIRGVAREVGAYASAAVSNLLAGPAFVSMLHSDGLLSRAIRNPHCFVQH</sequence>
<dbReference type="Proteomes" id="UP001189429">
    <property type="component" value="Unassembled WGS sequence"/>
</dbReference>
<evidence type="ECO:0000313" key="1">
    <source>
        <dbReference type="EMBL" id="CAK0802914.1"/>
    </source>
</evidence>
<reference evidence="1" key="1">
    <citation type="submission" date="2023-10" db="EMBL/GenBank/DDBJ databases">
        <authorList>
            <person name="Chen Y."/>
            <person name="Shah S."/>
            <person name="Dougan E. K."/>
            <person name="Thang M."/>
            <person name="Chan C."/>
        </authorList>
    </citation>
    <scope>NUCLEOTIDE SEQUENCE [LARGE SCALE GENOMIC DNA]</scope>
</reference>
<gene>
    <name evidence="1" type="ORF">PCOR1329_LOCUS10270</name>
</gene>
<name>A0ABN9QAL8_9DINO</name>
<protein>
    <submittedName>
        <fullName evidence="1">Uncharacterized protein</fullName>
    </submittedName>
</protein>
<evidence type="ECO:0000313" key="2">
    <source>
        <dbReference type="Proteomes" id="UP001189429"/>
    </source>
</evidence>
<accession>A0ABN9QAL8</accession>
<keyword evidence="2" id="KW-1185">Reference proteome</keyword>
<dbReference type="EMBL" id="CAUYUJ010002903">
    <property type="protein sequence ID" value="CAK0802914.1"/>
    <property type="molecule type" value="Genomic_DNA"/>
</dbReference>
<comment type="caution">
    <text evidence="1">The sequence shown here is derived from an EMBL/GenBank/DDBJ whole genome shotgun (WGS) entry which is preliminary data.</text>
</comment>
<organism evidence="1 2">
    <name type="scientific">Prorocentrum cordatum</name>
    <dbReference type="NCBI Taxonomy" id="2364126"/>
    <lineage>
        <taxon>Eukaryota</taxon>
        <taxon>Sar</taxon>
        <taxon>Alveolata</taxon>
        <taxon>Dinophyceae</taxon>
        <taxon>Prorocentrales</taxon>
        <taxon>Prorocentraceae</taxon>
        <taxon>Prorocentrum</taxon>
    </lineage>
</organism>
<proteinExistence type="predicted"/>